<dbReference type="Gene3D" id="3.10.350.10">
    <property type="entry name" value="LysM domain"/>
    <property type="match status" value="1"/>
</dbReference>
<dbReference type="InterPro" id="IPR036779">
    <property type="entry name" value="LysM_dom_sf"/>
</dbReference>
<protein>
    <submittedName>
        <fullName evidence="2">SafA/ExsA family spore coat assembly protein</fullName>
    </submittedName>
</protein>
<accession>A0ABV9QQ49</accession>
<gene>
    <name evidence="2" type="primary">safA</name>
    <name evidence="2" type="ORF">ACFO6Q_00325</name>
</gene>
<sequence length="68" mass="6994">MSVSAVSGNRAFAAQSSSNDYTIQRGDTLSGIAERNGVSLQSLLAANPQIRNPDVIYPGQSLSIPSGG</sequence>
<dbReference type="RefSeq" id="WP_380018479.1">
    <property type="nucleotide sequence ID" value="NZ_JBHSHD010000001.1"/>
</dbReference>
<evidence type="ECO:0000313" key="3">
    <source>
        <dbReference type="Proteomes" id="UP001595886"/>
    </source>
</evidence>
<evidence type="ECO:0000313" key="2">
    <source>
        <dbReference type="EMBL" id="MFC4818750.1"/>
    </source>
</evidence>
<comment type="caution">
    <text evidence="2">The sequence shown here is derived from an EMBL/GenBank/DDBJ whole genome shotgun (WGS) entry which is preliminary data.</text>
</comment>
<proteinExistence type="predicted"/>
<dbReference type="CDD" id="cd00118">
    <property type="entry name" value="LysM"/>
    <property type="match status" value="1"/>
</dbReference>
<name>A0ABV9QQ49_9GAMM</name>
<dbReference type="NCBIfam" id="TIGR02899">
    <property type="entry name" value="spore_safA"/>
    <property type="match status" value="1"/>
</dbReference>
<dbReference type="SUPFAM" id="SSF54106">
    <property type="entry name" value="LysM domain"/>
    <property type="match status" value="1"/>
</dbReference>
<feature type="domain" description="LysM" evidence="1">
    <location>
        <begin position="19"/>
        <end position="64"/>
    </location>
</feature>
<dbReference type="PANTHER" id="PTHR33734:SF22">
    <property type="entry name" value="MEMBRANE-BOUND LYTIC MUREIN TRANSGLYCOSYLASE D"/>
    <property type="match status" value="1"/>
</dbReference>
<organism evidence="2 3">
    <name type="scientific">Dokdonella ginsengisoli</name>
    <dbReference type="NCBI Taxonomy" id="363846"/>
    <lineage>
        <taxon>Bacteria</taxon>
        <taxon>Pseudomonadati</taxon>
        <taxon>Pseudomonadota</taxon>
        <taxon>Gammaproteobacteria</taxon>
        <taxon>Lysobacterales</taxon>
        <taxon>Rhodanobacteraceae</taxon>
        <taxon>Dokdonella</taxon>
    </lineage>
</organism>
<evidence type="ECO:0000259" key="1">
    <source>
        <dbReference type="PROSITE" id="PS51782"/>
    </source>
</evidence>
<dbReference type="Proteomes" id="UP001595886">
    <property type="component" value="Unassembled WGS sequence"/>
</dbReference>
<feature type="non-terminal residue" evidence="2">
    <location>
        <position position="68"/>
    </location>
</feature>
<keyword evidence="3" id="KW-1185">Reference proteome</keyword>
<dbReference type="PROSITE" id="PS51782">
    <property type="entry name" value="LYSM"/>
    <property type="match status" value="1"/>
</dbReference>
<dbReference type="InterPro" id="IPR014248">
    <property type="entry name" value="Spore_coat_assembly_SafA"/>
</dbReference>
<dbReference type="Pfam" id="PF01476">
    <property type="entry name" value="LysM"/>
    <property type="match status" value="1"/>
</dbReference>
<dbReference type="SMART" id="SM00257">
    <property type="entry name" value="LysM"/>
    <property type="match status" value="1"/>
</dbReference>
<reference evidence="3" key="1">
    <citation type="journal article" date="2019" name="Int. J. Syst. Evol. Microbiol.">
        <title>The Global Catalogue of Microorganisms (GCM) 10K type strain sequencing project: providing services to taxonomists for standard genome sequencing and annotation.</title>
        <authorList>
            <consortium name="The Broad Institute Genomics Platform"/>
            <consortium name="The Broad Institute Genome Sequencing Center for Infectious Disease"/>
            <person name="Wu L."/>
            <person name="Ma J."/>
        </authorList>
    </citation>
    <scope>NUCLEOTIDE SEQUENCE [LARGE SCALE GENOMIC DNA]</scope>
    <source>
        <strain evidence="3">CCUG 30340</strain>
    </source>
</reference>
<dbReference type="InterPro" id="IPR018392">
    <property type="entry name" value="LysM"/>
</dbReference>
<dbReference type="EMBL" id="JBHSHD010000001">
    <property type="protein sequence ID" value="MFC4818750.1"/>
    <property type="molecule type" value="Genomic_DNA"/>
</dbReference>
<dbReference type="PANTHER" id="PTHR33734">
    <property type="entry name" value="LYSM DOMAIN-CONTAINING GPI-ANCHORED PROTEIN 2"/>
    <property type="match status" value="1"/>
</dbReference>